<evidence type="ECO:0000256" key="1">
    <source>
        <dbReference type="ARBA" id="ARBA00004613"/>
    </source>
</evidence>
<gene>
    <name evidence="4" type="ORF">OMAR00294_LOCUS979</name>
</gene>
<dbReference type="Gene3D" id="2.20.100.10">
    <property type="entry name" value="Thrombospondin type-1 (TSP1) repeat"/>
    <property type="match status" value="1"/>
</dbReference>
<name>A0A7S4GMK5_OXYMA</name>
<dbReference type="SMART" id="SM00209">
    <property type="entry name" value="TSP1"/>
    <property type="match status" value="2"/>
</dbReference>
<evidence type="ECO:0000256" key="3">
    <source>
        <dbReference type="SAM" id="SignalP"/>
    </source>
</evidence>
<keyword evidence="3" id="KW-0732">Signal</keyword>
<keyword evidence="2" id="KW-0964">Secreted</keyword>
<dbReference type="AlphaFoldDB" id="A0A7S4GMK5"/>
<feature type="signal peptide" evidence="3">
    <location>
        <begin position="1"/>
        <end position="15"/>
    </location>
</feature>
<protein>
    <submittedName>
        <fullName evidence="4">Uncharacterized protein</fullName>
    </submittedName>
</protein>
<dbReference type="Pfam" id="PF19030">
    <property type="entry name" value="TSP1_ADAMTS"/>
    <property type="match status" value="2"/>
</dbReference>
<organism evidence="4">
    <name type="scientific">Oxyrrhis marina</name>
    <name type="common">Dinoflagellate</name>
    <dbReference type="NCBI Taxonomy" id="2969"/>
    <lineage>
        <taxon>Eukaryota</taxon>
        <taxon>Sar</taxon>
        <taxon>Alveolata</taxon>
        <taxon>Dinophyceae</taxon>
        <taxon>Oxyrrhinales</taxon>
        <taxon>Oxyrrhinaceae</taxon>
        <taxon>Oxyrrhis</taxon>
    </lineage>
</organism>
<dbReference type="PANTHER" id="PTHR13723">
    <property type="entry name" value="ADAMTS A DISINTEGRIN AND METALLOPROTEASE WITH THROMBOSPONDIN MOTIFS PROTEASE"/>
    <property type="match status" value="1"/>
</dbReference>
<evidence type="ECO:0000256" key="2">
    <source>
        <dbReference type="ARBA" id="ARBA00022525"/>
    </source>
</evidence>
<proteinExistence type="predicted"/>
<dbReference type="GO" id="GO:0005576">
    <property type="term" value="C:extracellular region"/>
    <property type="evidence" value="ECO:0007669"/>
    <property type="project" value="UniProtKB-SubCell"/>
</dbReference>
<dbReference type="EMBL" id="HBJB01001123">
    <property type="protein sequence ID" value="CAE0841241.1"/>
    <property type="molecule type" value="Transcribed_RNA"/>
</dbReference>
<accession>A0A7S4GMK5</accession>
<dbReference type="Gene3D" id="2.60.20.10">
    <property type="entry name" value="Crystallins"/>
    <property type="match status" value="1"/>
</dbReference>
<comment type="subcellular location">
    <subcellularLocation>
        <location evidence="1">Secreted</location>
    </subcellularLocation>
</comment>
<dbReference type="InterPro" id="IPR000884">
    <property type="entry name" value="TSP1_rpt"/>
</dbReference>
<dbReference type="InterPro" id="IPR036383">
    <property type="entry name" value="TSP1_rpt_sf"/>
</dbReference>
<evidence type="ECO:0000313" key="4">
    <source>
        <dbReference type="EMBL" id="CAE0841241.1"/>
    </source>
</evidence>
<reference evidence="4" key="1">
    <citation type="submission" date="2021-01" db="EMBL/GenBank/DDBJ databases">
        <authorList>
            <person name="Corre E."/>
            <person name="Pelletier E."/>
            <person name="Niang G."/>
            <person name="Scheremetjew M."/>
            <person name="Finn R."/>
            <person name="Kale V."/>
            <person name="Holt S."/>
            <person name="Cochrane G."/>
            <person name="Meng A."/>
            <person name="Brown T."/>
            <person name="Cohen L."/>
        </authorList>
    </citation>
    <scope>NUCLEOTIDE SEQUENCE</scope>
    <source>
        <strain evidence="4">LB1974</strain>
    </source>
</reference>
<dbReference type="InterPro" id="IPR050439">
    <property type="entry name" value="ADAMTS_ADAMTS-like"/>
</dbReference>
<dbReference type="SUPFAM" id="SSF82895">
    <property type="entry name" value="TSP-1 type 1 repeat"/>
    <property type="match status" value="2"/>
</dbReference>
<dbReference type="PROSITE" id="PS50092">
    <property type="entry name" value="TSP1"/>
    <property type="match status" value="2"/>
</dbReference>
<feature type="chain" id="PRO_5030857100" evidence="3">
    <location>
        <begin position="16"/>
        <end position="485"/>
    </location>
</feature>
<sequence length="485" mass="52193">MRVSLTFVAASSVAGLSLRAGREGDVNVADTAAEIWIPITPAAGETYYYSPAQGRSVTTLPEGATITKVPLELLHGSSELVLHGSNTTTTAHPTLVPLVDRKSCVPHCAWKCTEPACEQNCKPDCGVPSCQTQCPKNKAAALTSCKVRCGEPNCAMYCPPDPCQGRKTLDCVTPKCTTHCAKPKCSVDCGGTDFGCKTVCPTPACQWKCAKPSCPKPKCSMLCEAPPKCDLTMSVPPPGADEQVMAKRDAHMGKPEWKTSLWGACSTQCGVGTQQRKVACSAGDESYCSEKKPATEKSCEEIIHCQYKVGTWSACSSKCGKGKRTRSVECTGVQCLGDKPETEEECLGHAATCDECSVTLYGGKKFSGWTMEFEVGNYTAPELEYRGVKCDDISSLEVIGDYCKLEAFEFGDFNKEHPGWKAEFQMGKYDAADFAPKGAKNDDISSFKLMRVPREDEVEVAAPTLFPTFAPPSNTSFPRLKGIGK</sequence>